<dbReference type="Gene3D" id="2.170.270.10">
    <property type="entry name" value="SET domain"/>
    <property type="match status" value="1"/>
</dbReference>
<keyword evidence="18" id="KW-1185">Reference proteome</keyword>
<feature type="compositionally biased region" description="Polar residues" evidence="15">
    <location>
        <begin position="1261"/>
        <end position="1272"/>
    </location>
</feature>
<feature type="region of interest" description="Disordered" evidence="15">
    <location>
        <begin position="1715"/>
        <end position="1734"/>
    </location>
</feature>
<dbReference type="SUPFAM" id="SSF54160">
    <property type="entry name" value="Chromo domain-like"/>
    <property type="match status" value="1"/>
</dbReference>
<feature type="compositionally biased region" description="Acidic residues" evidence="15">
    <location>
        <begin position="951"/>
        <end position="966"/>
    </location>
</feature>
<keyword evidence="8" id="KW-0949">S-adenosyl-L-methionine</keyword>
<dbReference type="InterPro" id="IPR046341">
    <property type="entry name" value="SET_dom_sf"/>
</dbReference>
<evidence type="ECO:0000256" key="4">
    <source>
        <dbReference type="ARBA" id="ARBA00015413"/>
    </source>
</evidence>
<comment type="caution">
    <text evidence="17">The sequence shown here is derived from an EMBL/GenBank/DDBJ whole genome shotgun (WGS) entry which is preliminary data.</text>
</comment>
<dbReference type="Proteomes" id="UP000738325">
    <property type="component" value="Unassembled WGS sequence"/>
</dbReference>
<feature type="region of interest" description="Disordered" evidence="15">
    <location>
        <begin position="374"/>
        <end position="418"/>
    </location>
</feature>
<gene>
    <name evidence="17" type="primary">SET9</name>
    <name evidence="17" type="ORF">BGZ99_004348</name>
</gene>
<feature type="compositionally biased region" description="Pro residues" evidence="15">
    <location>
        <begin position="1513"/>
        <end position="1525"/>
    </location>
</feature>
<keyword evidence="6" id="KW-0489">Methyltransferase</keyword>
<evidence type="ECO:0000256" key="2">
    <source>
        <dbReference type="ARBA" id="ARBA00004286"/>
    </source>
</evidence>
<feature type="compositionally biased region" description="Basic and acidic residues" evidence="15">
    <location>
        <begin position="433"/>
        <end position="447"/>
    </location>
</feature>
<dbReference type="SMART" id="SM00317">
    <property type="entry name" value="SET"/>
    <property type="match status" value="1"/>
</dbReference>
<feature type="compositionally biased region" description="Polar residues" evidence="15">
    <location>
        <begin position="1474"/>
        <end position="1487"/>
    </location>
</feature>
<feature type="compositionally biased region" description="Basic residues" evidence="15">
    <location>
        <begin position="1000"/>
        <end position="1011"/>
    </location>
</feature>
<sequence length="1848" mass="203890">MDLQTLSTLDDLLSDILLDGVHLWFQTHKMNKDYTPMRLPAPQILDIIQRKVIVDRKVPEAVKELLEHARRYFNIYLPTAGFEISQTDRYTAVTNKSEACVIANRTFEVGSELRYCAGTIANLNEQEEKDLENRTSDFSVIKTSRRGTCLFLGPARFVNHDCDPNCSFMAAGSTVIYFKVLRQINANDEITTHYGDNYFGINNQECLCATCENRGEGRYKKDRASTIDVPVSPSLKPLDGGSFGRRLRNRGRNVQYYPPLLLSKTVTPKQLRTPPKRTSPPIESDTIPRAGDPLTPMSQAEVDTTSTPPMMTESELEHHTTPPRTIPESDSECPMAPLSMTSEGDSQLVPVASVAQENTFNLSNDLLPLLKENSEHTAPTSGPTMTPSSIPEHDDEQESASTPLSLSDGDSTTDDDVESTLVSSMEQLCATKQADEDTEFSRTHSPDSDFASNDATPDDRVTQQSRIEDGNTSAETTATHDDPVRCDTCRNNIPKHERGPSKDCKRCQRHLFIYNVAWPSRSNHAIAERLQKAEREAAMKLKAEQMALEAERLRKKKRAAEAARRTAAAAAKAAAKAEVKARQARIKEEMRTKTMGRHTALARRFHPHLSMNGVLNGQDDSTFDITTFITEQHPFHKAPYVVFVDPQDNGESRFWWIAVTVPHDQMDSTMPALTTQEDGTVDPDLIVVRFLEDFTYSVCNISGLQLFHPEQDPYRNYVNVFGREFVKNLGVKRALTFMRGGVLPQELPWRNMSCEHQLSLTEVAILTRRIRMQIEGEQCRIQELNEQQARFEAYQQKHELHASSLQEYQHQFALFQQSEELEELRQLQLQQEQDEYEKQAQSLLQGKGSAGTEQTRTGTKKRPPPAELLLLDPAALHNSRSDPLKRKPGLRGVGRKTLNRWIAELRMRQQTQDAESAKLTESAIAELEIRLSQVKPSGRSKSSSEVTVDGGGEEGDAGDDDTDEGPQSEAIASLTLTPPVALPHFGAFSEGMAPAGPKAARSKSAGHKAAKSKSTNPKAAGSNPAGPKPVLLLPAAISDAVPSVELPPLEAIQEPPTTARLRNKSRAKPGSVIWWPREFSVRRPSASLKPRLESEHLKSHRIIAVDARPRFECLSTLLFSSQTPEVIETTVNEEFEMAYSQLEQQILNQFLADAEPDCEARPGDSTVEAGNKSTRVHSVSSKQGALTLGTNTKSLLTPIKTNRRTLMSSDDTLSTLSSAGSSNLSSLMPSVACSVIGEDDQEVDVEGLDILDKDTAQWRSTTGVPAIPSSTEVKAKAKAKAKARPRKKPTVDVAAESPLEDDAAQNKDHSKTKGKGKGKSKSKTKGSDTGSSSHSEIVKKRRLSLDNSTTDSEATEVDESIAQFLHAARAKKSVKPNNNKKKSTSTSTTNNNINASANNENYDNNNVNTNTNTANNSKNSSVATAAAATDERPIRPKPPRSEVEMLFEWTIQYGSLQEGPRTSRMRTNILPKHASQTPTVAPAQQTPLIRHPPLNQRSPLAQRAMPNARVTPTPAPLRPYQPIQPPRRDLGNTTLLSTSSKKMKSELERLSEWTIMNSRLEDSLDINSVQLVTRQGRKRPRAQNEEAEDEATEIEAGMAAAAAVPTKRSRLISNTTASTAAVAVAMEEVPRTILPEGHPATSSVRVIKEPISKQKLNRARAPALVLGSGQTVETERTGTGATEKTALAPRSLLPPSEPIPDVAMSGQDTTVVTNVETQSSEGKDSNSSSSVSSGKRKEVQNLLVWYIKDNSSVDLNLVSSNARTVRQRVPVEREPTQKPSNTVPAKFKVGDFVMAPAEDDQLFEASIRVIREHQTKLEVYEYKVHYEGYASKYDAWVEEGLLVVPDQA</sequence>
<feature type="compositionally biased region" description="Basic residues" evidence="15">
    <location>
        <begin position="1276"/>
        <end position="1288"/>
    </location>
</feature>
<feature type="compositionally biased region" description="Polar residues" evidence="15">
    <location>
        <begin position="1171"/>
        <end position="1182"/>
    </location>
</feature>
<keyword evidence="9" id="KW-0156">Chromatin regulator</keyword>
<dbReference type="CDD" id="cd10524">
    <property type="entry name" value="SET_Suv4-20-like"/>
    <property type="match status" value="1"/>
</dbReference>
<dbReference type="Gene3D" id="2.30.30.140">
    <property type="match status" value="1"/>
</dbReference>
<dbReference type="SUPFAM" id="SSF82199">
    <property type="entry name" value="SET domain"/>
    <property type="match status" value="1"/>
</dbReference>
<evidence type="ECO:0000256" key="3">
    <source>
        <dbReference type="ARBA" id="ARBA00014232"/>
    </source>
</evidence>
<evidence type="ECO:0000256" key="12">
    <source>
        <dbReference type="ARBA" id="ARBA00030653"/>
    </source>
</evidence>
<keyword evidence="10" id="KW-0539">Nucleus</keyword>
<dbReference type="PROSITE" id="PS50280">
    <property type="entry name" value="SET"/>
    <property type="match status" value="1"/>
</dbReference>
<evidence type="ECO:0000313" key="18">
    <source>
        <dbReference type="Proteomes" id="UP000738325"/>
    </source>
</evidence>
<dbReference type="Gene3D" id="1.10.10.1700">
    <property type="entry name" value="Histone-lysine N-methyltransferase"/>
    <property type="match status" value="1"/>
</dbReference>
<evidence type="ECO:0000256" key="11">
    <source>
        <dbReference type="ARBA" id="ARBA00024057"/>
    </source>
</evidence>
<evidence type="ECO:0000256" key="10">
    <source>
        <dbReference type="ARBA" id="ARBA00023242"/>
    </source>
</evidence>
<reference evidence="17" key="1">
    <citation type="journal article" date="2020" name="Fungal Divers.">
        <title>Resolving the Mortierellaceae phylogeny through synthesis of multi-gene phylogenetics and phylogenomics.</title>
        <authorList>
            <person name="Vandepol N."/>
            <person name="Liber J."/>
            <person name="Desiro A."/>
            <person name="Na H."/>
            <person name="Kennedy M."/>
            <person name="Barry K."/>
            <person name="Grigoriev I.V."/>
            <person name="Miller A.N."/>
            <person name="O'Donnell K."/>
            <person name="Stajich J.E."/>
            <person name="Bonito G."/>
        </authorList>
    </citation>
    <scope>NUCLEOTIDE SEQUENCE</scope>
    <source>
        <strain evidence="17">REB-010B</strain>
    </source>
</reference>
<feature type="region of interest" description="Disordered" evidence="15">
    <location>
        <begin position="985"/>
        <end position="1027"/>
    </location>
</feature>
<dbReference type="OrthoDB" id="6627536at2759"/>
<dbReference type="GO" id="GO:0005694">
    <property type="term" value="C:chromosome"/>
    <property type="evidence" value="ECO:0007669"/>
    <property type="project" value="UniProtKB-SubCell"/>
</dbReference>
<feature type="compositionally biased region" description="Basic and acidic residues" evidence="15">
    <location>
        <begin position="457"/>
        <end position="469"/>
    </location>
</feature>
<evidence type="ECO:0000256" key="6">
    <source>
        <dbReference type="ARBA" id="ARBA00022603"/>
    </source>
</evidence>
<feature type="region of interest" description="Disordered" evidence="15">
    <location>
        <begin position="1261"/>
        <end position="1440"/>
    </location>
</feature>
<dbReference type="InterPro" id="IPR001214">
    <property type="entry name" value="SET_dom"/>
</dbReference>
<evidence type="ECO:0000256" key="14">
    <source>
        <dbReference type="SAM" id="Coils"/>
    </source>
</evidence>
<feature type="region of interest" description="Disordered" evidence="15">
    <location>
        <begin position="1574"/>
        <end position="1593"/>
    </location>
</feature>
<dbReference type="GO" id="GO:0140943">
    <property type="term" value="F:histone H4K20 trimethyltransferase activity"/>
    <property type="evidence" value="ECO:0007669"/>
    <property type="project" value="UniProtKB-EC"/>
</dbReference>
<feature type="compositionally biased region" description="Low complexity" evidence="15">
    <location>
        <begin position="1384"/>
        <end position="1428"/>
    </location>
</feature>
<evidence type="ECO:0000256" key="5">
    <source>
        <dbReference type="ARBA" id="ARBA00022454"/>
    </source>
</evidence>
<protein>
    <recommendedName>
        <fullName evidence="4">Histone-lysine N-methyltransferase SET9</fullName>
        <ecNumber evidence="11">2.1.1.372</ecNumber>
    </recommendedName>
    <alternativeName>
        <fullName evidence="3">Histone-lysine N-methyltransferase set9</fullName>
    </alternativeName>
    <alternativeName>
        <fullName evidence="12">SET domain protein 9</fullName>
    </alternativeName>
</protein>
<evidence type="ECO:0000256" key="13">
    <source>
        <dbReference type="ARBA" id="ARBA00048081"/>
    </source>
</evidence>
<evidence type="ECO:0000313" key="17">
    <source>
        <dbReference type="EMBL" id="KAG0320704.1"/>
    </source>
</evidence>
<dbReference type="InterPro" id="IPR016197">
    <property type="entry name" value="Chromo-like_dom_sf"/>
</dbReference>
<feature type="compositionally biased region" description="Low complexity" evidence="15">
    <location>
        <begin position="867"/>
        <end position="876"/>
    </location>
</feature>
<dbReference type="InterPro" id="IPR041938">
    <property type="entry name" value="Hist-Lys_N-MTase_N"/>
</dbReference>
<feature type="compositionally biased region" description="Polar residues" evidence="15">
    <location>
        <begin position="376"/>
        <end position="389"/>
    </location>
</feature>
<feature type="compositionally biased region" description="Basic residues" evidence="15">
    <location>
        <begin position="1312"/>
        <end position="1324"/>
    </location>
</feature>
<feature type="compositionally biased region" description="Basic and acidic residues" evidence="15">
    <location>
        <begin position="1429"/>
        <end position="1440"/>
    </location>
</feature>
<evidence type="ECO:0000256" key="8">
    <source>
        <dbReference type="ARBA" id="ARBA00022691"/>
    </source>
</evidence>
<name>A0A9P6RKP0_9FUNG</name>
<evidence type="ECO:0000256" key="9">
    <source>
        <dbReference type="ARBA" id="ARBA00022853"/>
    </source>
</evidence>
<feature type="coiled-coil region" evidence="14">
    <location>
        <begin position="536"/>
        <end position="570"/>
    </location>
</feature>
<dbReference type="GO" id="GO:0032259">
    <property type="term" value="P:methylation"/>
    <property type="evidence" value="ECO:0007669"/>
    <property type="project" value="UniProtKB-KW"/>
</dbReference>
<keyword evidence="5" id="KW-0158">Chromosome</keyword>
<organism evidence="17 18">
    <name type="scientific">Dissophora globulifera</name>
    <dbReference type="NCBI Taxonomy" id="979702"/>
    <lineage>
        <taxon>Eukaryota</taxon>
        <taxon>Fungi</taxon>
        <taxon>Fungi incertae sedis</taxon>
        <taxon>Mucoromycota</taxon>
        <taxon>Mortierellomycotina</taxon>
        <taxon>Mortierellomycetes</taxon>
        <taxon>Mortierellales</taxon>
        <taxon>Mortierellaceae</taxon>
        <taxon>Dissophora</taxon>
    </lineage>
</organism>
<feature type="region of interest" description="Disordered" evidence="15">
    <location>
        <begin position="1474"/>
        <end position="1534"/>
    </location>
</feature>
<dbReference type="EC" id="2.1.1.372" evidence="11"/>
<evidence type="ECO:0000256" key="7">
    <source>
        <dbReference type="ARBA" id="ARBA00022679"/>
    </source>
</evidence>
<accession>A0A9P6RKP0</accession>
<feature type="region of interest" description="Disordered" evidence="15">
    <location>
        <begin position="265"/>
        <end position="344"/>
    </location>
</feature>
<feature type="region of interest" description="Disordered" evidence="15">
    <location>
        <begin position="1668"/>
        <end position="1705"/>
    </location>
</feature>
<evidence type="ECO:0000256" key="1">
    <source>
        <dbReference type="ARBA" id="ARBA00004123"/>
    </source>
</evidence>
<feature type="region of interest" description="Disordered" evidence="15">
    <location>
        <begin position="431"/>
        <end position="482"/>
    </location>
</feature>
<dbReference type="PROSITE" id="PS51567">
    <property type="entry name" value="SAM_MT43_SUVAR420_1"/>
    <property type="match status" value="1"/>
</dbReference>
<dbReference type="PANTHER" id="PTHR12977:SF4">
    <property type="entry name" value="HISTONE-LYSINE N-METHYLTRANSFERASE KMT5B"/>
    <property type="match status" value="1"/>
</dbReference>
<keyword evidence="7" id="KW-0808">Transferase</keyword>
<feature type="domain" description="SET" evidence="16">
    <location>
        <begin position="80"/>
        <end position="195"/>
    </location>
</feature>
<comment type="catalytic activity">
    <reaction evidence="13">
        <text>L-lysyl(20)-[histone H4] + 3 S-adenosyl-L-methionine = N(6),N(6),N(6)-trimethyl-L-lysyl(20)-[histone H4] + 3 S-adenosyl-L-homocysteine + 3 H(+)</text>
        <dbReference type="Rhea" id="RHEA:64456"/>
        <dbReference type="Rhea" id="RHEA-COMP:15554"/>
        <dbReference type="Rhea" id="RHEA-COMP:15998"/>
        <dbReference type="ChEBI" id="CHEBI:15378"/>
        <dbReference type="ChEBI" id="CHEBI:29969"/>
        <dbReference type="ChEBI" id="CHEBI:57856"/>
        <dbReference type="ChEBI" id="CHEBI:59789"/>
        <dbReference type="ChEBI" id="CHEBI:61961"/>
        <dbReference type="EC" id="2.1.1.372"/>
    </reaction>
</comment>
<feature type="compositionally biased region" description="Polar residues" evidence="15">
    <location>
        <begin position="1668"/>
        <end position="1682"/>
    </location>
</feature>
<feature type="compositionally biased region" description="Polar residues" evidence="15">
    <location>
        <begin position="296"/>
        <end position="309"/>
    </location>
</feature>
<evidence type="ECO:0000259" key="16">
    <source>
        <dbReference type="PROSITE" id="PS50280"/>
    </source>
</evidence>
<dbReference type="EMBL" id="JAAAIP010000271">
    <property type="protein sequence ID" value="KAG0320704.1"/>
    <property type="molecule type" value="Genomic_DNA"/>
</dbReference>
<dbReference type="InterPro" id="IPR025783">
    <property type="entry name" value="Set9_fungi"/>
</dbReference>
<dbReference type="PANTHER" id="PTHR12977">
    <property type="entry name" value="SUPPRESSOR OF VARIEGATION 4-20-RELATED"/>
    <property type="match status" value="1"/>
</dbReference>
<dbReference type="Pfam" id="PF00856">
    <property type="entry name" value="SET"/>
    <property type="match status" value="1"/>
</dbReference>
<evidence type="ECO:0000256" key="15">
    <source>
        <dbReference type="SAM" id="MobiDB-lite"/>
    </source>
</evidence>
<feature type="compositionally biased region" description="Basic residues" evidence="15">
    <location>
        <begin position="1368"/>
        <end position="1383"/>
    </location>
</feature>
<proteinExistence type="predicted"/>
<feature type="region of interest" description="Disordered" evidence="15">
    <location>
        <begin position="934"/>
        <end position="972"/>
    </location>
</feature>
<feature type="region of interest" description="Disordered" evidence="15">
    <location>
        <begin position="837"/>
        <end position="892"/>
    </location>
</feature>
<feature type="compositionally biased region" description="Low complexity" evidence="15">
    <location>
        <begin position="401"/>
        <end position="410"/>
    </location>
</feature>
<comment type="subcellular location">
    <subcellularLocation>
        <location evidence="2">Chromosome</location>
    </subcellularLocation>
    <subcellularLocation>
        <location evidence="1">Nucleus</location>
    </subcellularLocation>
</comment>
<dbReference type="GO" id="GO:0005634">
    <property type="term" value="C:nucleus"/>
    <property type="evidence" value="ECO:0007669"/>
    <property type="project" value="UniProtKB-SubCell"/>
</dbReference>
<dbReference type="InterPro" id="IPR039977">
    <property type="entry name" value="Suv4-20/Set9"/>
</dbReference>
<feature type="region of interest" description="Disordered" evidence="15">
    <location>
        <begin position="1158"/>
        <end position="1182"/>
    </location>
</feature>
<keyword evidence="14" id="KW-0175">Coiled coil</keyword>